<name>A0AAU7PHM1_9CAUD</name>
<reference evidence="1" key="1">
    <citation type="submission" date="2024-05" db="EMBL/GenBank/DDBJ databases">
        <authorList>
            <person name="Badawy S."/>
            <person name="Skurnik M."/>
        </authorList>
    </citation>
    <scope>NUCLEOTIDE SEQUENCE</scope>
</reference>
<dbReference type="EMBL" id="PP777464">
    <property type="protein sequence ID" value="XBS49388.1"/>
    <property type="molecule type" value="Genomic_DNA"/>
</dbReference>
<organism evidence="1">
    <name type="scientific">Escherichia phage fEgEco12</name>
    <dbReference type="NCBI Taxonomy" id="3158837"/>
    <lineage>
        <taxon>Viruses</taxon>
        <taxon>Duplodnaviria</taxon>
        <taxon>Heunggongvirae</taxon>
        <taxon>Uroviricota</taxon>
        <taxon>Caudoviricetes</taxon>
    </lineage>
</organism>
<evidence type="ECO:0000313" key="1">
    <source>
        <dbReference type="EMBL" id="XBS49388.1"/>
    </source>
</evidence>
<proteinExistence type="predicted"/>
<sequence>MGYNYRELVEALDEITSSEESTEEESFAVETPSDAVATDLLKDITECLIHIVDKVKSGEDQKEIVEKLQKACDILSDVRYNDESTEEVDESTDCCFGTKDMGPKIGKDGVQDYKVKDAPSYAARQGFVGM</sequence>
<protein>
    <submittedName>
        <fullName evidence="1">Virion structural protein</fullName>
    </submittedName>
</protein>
<accession>A0AAU7PHM1</accession>